<keyword evidence="6 7" id="KW-0472">Membrane</keyword>
<comment type="cofactor">
    <cofactor evidence="1">
        <name>Zn(2+)</name>
        <dbReference type="ChEBI" id="CHEBI:29105"/>
    </cofactor>
</comment>
<organism evidence="9 10">
    <name type="scientific">Paramagnetospirillum magneticum (strain ATCC 700264 / AMB-1)</name>
    <name type="common">Magnetospirillum magneticum</name>
    <dbReference type="NCBI Taxonomy" id="342108"/>
    <lineage>
        <taxon>Bacteria</taxon>
        <taxon>Pseudomonadati</taxon>
        <taxon>Pseudomonadota</taxon>
        <taxon>Alphaproteobacteria</taxon>
        <taxon>Rhodospirillales</taxon>
        <taxon>Magnetospirillaceae</taxon>
        <taxon>Paramagnetospirillum</taxon>
    </lineage>
</organism>
<feature type="transmembrane region" description="Helical" evidence="7">
    <location>
        <begin position="274"/>
        <end position="294"/>
    </location>
</feature>
<keyword evidence="10" id="KW-1185">Reference proteome</keyword>
<dbReference type="PANTHER" id="PTHR13325">
    <property type="entry name" value="PROTEASE M50 MEMBRANE-BOUND TRANSCRIPTION FACTOR SITE 2 PROTEASE"/>
    <property type="match status" value="1"/>
</dbReference>
<feature type="transmembrane region" description="Helical" evidence="7">
    <location>
        <begin position="149"/>
        <end position="166"/>
    </location>
</feature>
<protein>
    <recommendedName>
        <fullName evidence="8">Peptidase M50 domain-containing protein</fullName>
    </recommendedName>
</protein>
<dbReference type="GO" id="GO:0031293">
    <property type="term" value="P:membrane protein intracellular domain proteolysis"/>
    <property type="evidence" value="ECO:0007669"/>
    <property type="project" value="TreeGrafter"/>
</dbReference>
<feature type="transmembrane region" description="Helical" evidence="7">
    <location>
        <begin position="244"/>
        <end position="268"/>
    </location>
</feature>
<evidence type="ECO:0000256" key="6">
    <source>
        <dbReference type="ARBA" id="ARBA00023136"/>
    </source>
</evidence>
<dbReference type="InterPro" id="IPR008915">
    <property type="entry name" value="Peptidase_M50"/>
</dbReference>
<keyword evidence="5 7" id="KW-1133">Transmembrane helix</keyword>
<dbReference type="OrthoDB" id="9759690at2"/>
<evidence type="ECO:0000256" key="7">
    <source>
        <dbReference type="SAM" id="Phobius"/>
    </source>
</evidence>
<dbReference type="Proteomes" id="UP000007058">
    <property type="component" value="Chromosome"/>
</dbReference>
<accession>Q2W249</accession>
<dbReference type="GO" id="GO:0012505">
    <property type="term" value="C:endomembrane system"/>
    <property type="evidence" value="ECO:0007669"/>
    <property type="project" value="UniProtKB-SubCell"/>
</dbReference>
<feature type="transmembrane region" description="Helical" evidence="7">
    <location>
        <begin position="351"/>
        <end position="373"/>
    </location>
</feature>
<dbReference type="STRING" id="342108.amb3272"/>
<evidence type="ECO:0000256" key="5">
    <source>
        <dbReference type="ARBA" id="ARBA00022989"/>
    </source>
</evidence>
<comment type="similarity">
    <text evidence="3">Belongs to the peptidase M50B family.</text>
</comment>
<dbReference type="AlphaFoldDB" id="Q2W249"/>
<dbReference type="GO" id="GO:0016020">
    <property type="term" value="C:membrane"/>
    <property type="evidence" value="ECO:0007669"/>
    <property type="project" value="InterPro"/>
</dbReference>
<dbReference type="Pfam" id="PF02163">
    <property type="entry name" value="Peptidase_M50"/>
    <property type="match status" value="1"/>
</dbReference>
<dbReference type="PANTHER" id="PTHR13325:SF3">
    <property type="entry name" value="MEMBRANE-BOUND TRANSCRIPTION FACTOR SITE-2 PROTEASE"/>
    <property type="match status" value="1"/>
</dbReference>
<feature type="transmembrane region" description="Helical" evidence="7">
    <location>
        <begin position="419"/>
        <end position="435"/>
    </location>
</feature>
<evidence type="ECO:0000256" key="3">
    <source>
        <dbReference type="ARBA" id="ARBA00007931"/>
    </source>
</evidence>
<dbReference type="InterPro" id="IPR001193">
    <property type="entry name" value="MBTPS2"/>
</dbReference>
<evidence type="ECO:0000259" key="8">
    <source>
        <dbReference type="Pfam" id="PF02163"/>
    </source>
</evidence>
<dbReference type="HOGENOM" id="CLU_019354_1_0_5"/>
<dbReference type="EMBL" id="AP007255">
    <property type="protein sequence ID" value="BAE52076.1"/>
    <property type="molecule type" value="Genomic_DNA"/>
</dbReference>
<dbReference type="GO" id="GO:0004222">
    <property type="term" value="F:metalloendopeptidase activity"/>
    <property type="evidence" value="ECO:0007669"/>
    <property type="project" value="InterPro"/>
</dbReference>
<name>Q2W249_PARM1</name>
<evidence type="ECO:0000256" key="1">
    <source>
        <dbReference type="ARBA" id="ARBA00001947"/>
    </source>
</evidence>
<evidence type="ECO:0000313" key="9">
    <source>
        <dbReference type="EMBL" id="BAE52076.1"/>
    </source>
</evidence>
<feature type="domain" description="Peptidase M50" evidence="8">
    <location>
        <begin position="190"/>
        <end position="271"/>
    </location>
</feature>
<evidence type="ECO:0000256" key="2">
    <source>
        <dbReference type="ARBA" id="ARBA00004127"/>
    </source>
</evidence>
<feature type="transmembrane region" description="Helical" evidence="7">
    <location>
        <begin position="173"/>
        <end position="194"/>
    </location>
</feature>
<keyword evidence="4 7" id="KW-0812">Transmembrane</keyword>
<feature type="transmembrane region" description="Helical" evidence="7">
    <location>
        <begin position="214"/>
        <end position="232"/>
    </location>
</feature>
<dbReference type="RefSeq" id="WP_011385634.1">
    <property type="nucleotide sequence ID" value="NC_007626.1"/>
</dbReference>
<feature type="transmembrane region" description="Helical" evidence="7">
    <location>
        <begin position="379"/>
        <end position="398"/>
    </location>
</feature>
<dbReference type="GO" id="GO:0005737">
    <property type="term" value="C:cytoplasm"/>
    <property type="evidence" value="ECO:0007669"/>
    <property type="project" value="TreeGrafter"/>
</dbReference>
<evidence type="ECO:0000313" key="10">
    <source>
        <dbReference type="Proteomes" id="UP000007058"/>
    </source>
</evidence>
<evidence type="ECO:0000256" key="4">
    <source>
        <dbReference type="ARBA" id="ARBA00022692"/>
    </source>
</evidence>
<proteinExistence type="inferred from homology"/>
<comment type="subcellular location">
    <subcellularLocation>
        <location evidence="2">Endomembrane system</location>
        <topology evidence="2">Multi-pass membrane protein</topology>
    </subcellularLocation>
</comment>
<reference evidence="9 10" key="1">
    <citation type="journal article" date="2005" name="DNA Res.">
        <title>Complete genome sequence of the facultative anaerobic magnetotactic bacterium Magnetospirillum sp. strain AMB-1.</title>
        <authorList>
            <person name="Matsunaga T."/>
            <person name="Okamura Y."/>
            <person name="Fukuda Y."/>
            <person name="Wahyudi A.T."/>
            <person name="Murase Y."/>
            <person name="Takeyama H."/>
        </authorList>
    </citation>
    <scope>NUCLEOTIDE SEQUENCE [LARGE SCALE GENOMIC DNA]</scope>
    <source>
        <strain evidence="10">ATCC 700264 / AMB-1</strain>
    </source>
</reference>
<gene>
    <name evidence="9" type="ordered locus">amb3272</name>
</gene>
<sequence>MDAAALPLPGLRDELSLHPGPASLDGSPTWTIRDPVRNRYFRIGWAAFEALSRWGGTAGDVAKAVRSETTIDMSDEEVVDVAKFLHGNQLTLANSHADTLRLAEQAATEKHSVFNWLLHHYLFFRIPLVRPDRFLGAMLPLMCWLGSQWFRWTSAGALLLGLMLVVRQWEVFTATLVDTLSLSGMVSYGIALSFVKVIHELAHGLTAKRYGCRVPTMGIAFLVMWPVLYTDVNETWTLASRRQRLLVGSAGILAELSVAAWATLLWAFLPDGGMRQAVFVLAAFTWVSSLAINLSPFMRFDGYFLAMDALELPNLHPRSFAMAKWWLREVLFDLGEPPPEAMNPGRQRAMVVFAFAVWIYRLVLFLGIAALVYHFFIKAVGVLLFAVEIGWFVFLPIWNEVKEWAKRRDGIFKNSRWKRPLLGIGLALVVAVIPWRTRIEAPASVAAEIMAPLFLPAPARLEAVLVERGQHVAAGTKLLAFTAPDIDSRRAITAAKLAGKSAELEAVKLDPFGRERLSALTEELSRLGSEKAALDAEAERLTITSPHAGIFLDPLPDLKPGAWLSPKQQLGLIRVDGSTIATAYVAEDDLERIKPGDTARFIPNGLDHVGMTGTVLAIDRNPIKVLTDPALASLHGGDIPVRVSGQILVPQGSFFRVTIRLDGTAPNLKLIGHVQISGQGQSLIGRAARSALVVLVREWGA</sequence>
<dbReference type="KEGG" id="mag:amb3272"/>